<protein>
    <submittedName>
        <fullName evidence="1">Uncharacterized protein</fullName>
    </submittedName>
</protein>
<dbReference type="EMBL" id="AM889138">
    <property type="protein sequence ID" value="CBA06265.1"/>
    <property type="molecule type" value="Genomic_DNA"/>
</dbReference>
<proteinExistence type="predicted"/>
<sequence length="30" mass="3532">MTAGDFCFSDKFLKLKIPLFLRKQKPKTET</sequence>
<accession>C6SIN4</accession>
<gene>
    <name evidence="1" type="ORF">NMW_0804</name>
</gene>
<dbReference type="AlphaFoldDB" id="C6SIN4"/>
<name>C6SIN4_NEIME</name>
<reference evidence="1" key="1">
    <citation type="journal article" date="2008" name="Proc. Natl. Acad. Sci. U.S.A.">
        <title>Whole-genome comparison of disease and carriage strains provides insights into virulence evolution in Neisseria meningitidis.</title>
        <authorList>
            <person name="Schoen C."/>
            <person name="Blom J."/>
            <person name="Claus H."/>
            <person name="Schramm-Glueck A."/>
            <person name="Brandt P."/>
            <person name="Mueller T."/>
            <person name="Goesmann A."/>
            <person name="Joseph B."/>
            <person name="Konietzny S."/>
            <person name="Kurzai O."/>
            <person name="Schmitt C."/>
            <person name="Friedrich T."/>
            <person name="Linke B."/>
            <person name="Vogel U."/>
            <person name="Frosch M."/>
        </authorList>
    </citation>
    <scope>NUCLEOTIDE SEQUENCE</scope>
    <source>
        <strain evidence="1">Alpha275</strain>
    </source>
</reference>
<evidence type="ECO:0000313" key="1">
    <source>
        <dbReference type="EMBL" id="CBA06265.1"/>
    </source>
</evidence>
<organism evidence="1">
    <name type="scientific">Neisseria meningitidis alpha275</name>
    <dbReference type="NCBI Taxonomy" id="295996"/>
    <lineage>
        <taxon>Bacteria</taxon>
        <taxon>Pseudomonadati</taxon>
        <taxon>Pseudomonadota</taxon>
        <taxon>Betaproteobacteria</taxon>
        <taxon>Neisseriales</taxon>
        <taxon>Neisseriaceae</taxon>
        <taxon>Neisseria</taxon>
    </lineage>
</organism>